<evidence type="ECO:0000256" key="7">
    <source>
        <dbReference type="ARBA" id="ARBA00023237"/>
    </source>
</evidence>
<dbReference type="Proteomes" id="UP001366166">
    <property type="component" value="Chromosome"/>
</dbReference>
<dbReference type="AlphaFoldDB" id="A0AAU9EID2"/>
<keyword evidence="4" id="KW-1134">Transmembrane beta strand</keyword>
<evidence type="ECO:0000313" key="9">
    <source>
        <dbReference type="EMBL" id="BEQ15014.1"/>
    </source>
</evidence>
<keyword evidence="6" id="KW-0472">Membrane</keyword>
<dbReference type="Pfam" id="PF02321">
    <property type="entry name" value="OEP"/>
    <property type="match status" value="2"/>
</dbReference>
<keyword evidence="7" id="KW-0998">Cell outer membrane</keyword>
<evidence type="ECO:0000256" key="5">
    <source>
        <dbReference type="ARBA" id="ARBA00022692"/>
    </source>
</evidence>
<dbReference type="Gene3D" id="1.20.1600.10">
    <property type="entry name" value="Outer membrane efflux proteins (OEP)"/>
    <property type="match status" value="1"/>
</dbReference>
<name>A0AAU9EID2_9BACT</name>
<organism evidence="9 10">
    <name type="scientific">Desulfoferula mesophila</name>
    <dbReference type="NCBI Taxonomy" id="3058419"/>
    <lineage>
        <taxon>Bacteria</taxon>
        <taxon>Pseudomonadati</taxon>
        <taxon>Thermodesulfobacteriota</taxon>
        <taxon>Desulfarculia</taxon>
        <taxon>Desulfarculales</taxon>
        <taxon>Desulfarculaceae</taxon>
        <taxon>Desulfoferula</taxon>
    </lineage>
</organism>
<dbReference type="GO" id="GO:1990281">
    <property type="term" value="C:efflux pump complex"/>
    <property type="evidence" value="ECO:0007669"/>
    <property type="project" value="TreeGrafter"/>
</dbReference>
<dbReference type="GO" id="GO:0015288">
    <property type="term" value="F:porin activity"/>
    <property type="evidence" value="ECO:0007669"/>
    <property type="project" value="TreeGrafter"/>
</dbReference>
<evidence type="ECO:0000256" key="3">
    <source>
        <dbReference type="ARBA" id="ARBA00022448"/>
    </source>
</evidence>
<keyword evidence="10" id="KW-1185">Reference proteome</keyword>
<gene>
    <name evidence="9" type="ORF">FAK_20800</name>
</gene>
<evidence type="ECO:0000256" key="6">
    <source>
        <dbReference type="ARBA" id="ARBA00023136"/>
    </source>
</evidence>
<evidence type="ECO:0000256" key="2">
    <source>
        <dbReference type="ARBA" id="ARBA00007613"/>
    </source>
</evidence>
<dbReference type="SUPFAM" id="SSF56954">
    <property type="entry name" value="Outer membrane efflux proteins (OEP)"/>
    <property type="match status" value="1"/>
</dbReference>
<dbReference type="PANTHER" id="PTHR30026:SF20">
    <property type="entry name" value="OUTER MEMBRANE PROTEIN TOLC"/>
    <property type="match status" value="1"/>
</dbReference>
<dbReference type="GO" id="GO:0009279">
    <property type="term" value="C:cell outer membrane"/>
    <property type="evidence" value="ECO:0007669"/>
    <property type="project" value="UniProtKB-SubCell"/>
</dbReference>
<dbReference type="InterPro" id="IPR051906">
    <property type="entry name" value="TolC-like"/>
</dbReference>
<evidence type="ECO:0000313" key="10">
    <source>
        <dbReference type="Proteomes" id="UP001366166"/>
    </source>
</evidence>
<dbReference type="GO" id="GO:0015562">
    <property type="term" value="F:efflux transmembrane transporter activity"/>
    <property type="evidence" value="ECO:0007669"/>
    <property type="project" value="InterPro"/>
</dbReference>
<reference evidence="10" key="1">
    <citation type="journal article" date="2023" name="Arch. Microbiol.">
        <title>Desulfoferula mesophilus gen. nov. sp. nov., a mesophilic sulfate-reducing bacterium isolated from a brackish lake sediment.</title>
        <authorList>
            <person name="Watanabe T."/>
            <person name="Yabe T."/>
            <person name="Tsuji J.M."/>
            <person name="Fukui M."/>
        </authorList>
    </citation>
    <scope>NUCLEOTIDE SEQUENCE [LARGE SCALE GENOMIC DNA]</scope>
    <source>
        <strain evidence="10">12FAK</strain>
    </source>
</reference>
<evidence type="ECO:0000256" key="8">
    <source>
        <dbReference type="SAM" id="MobiDB-lite"/>
    </source>
</evidence>
<dbReference type="PANTHER" id="PTHR30026">
    <property type="entry name" value="OUTER MEMBRANE PROTEIN TOLC"/>
    <property type="match status" value="1"/>
</dbReference>
<proteinExistence type="inferred from homology"/>
<dbReference type="EMBL" id="AP028679">
    <property type="protein sequence ID" value="BEQ15014.1"/>
    <property type="molecule type" value="Genomic_DNA"/>
</dbReference>
<dbReference type="KEGG" id="dmp:FAK_20800"/>
<dbReference type="InterPro" id="IPR003423">
    <property type="entry name" value="OMP_efflux"/>
</dbReference>
<accession>A0AAU9EID2</accession>
<comment type="similarity">
    <text evidence="2">Belongs to the outer membrane factor (OMF) (TC 1.B.17) family.</text>
</comment>
<evidence type="ECO:0000256" key="4">
    <source>
        <dbReference type="ARBA" id="ARBA00022452"/>
    </source>
</evidence>
<feature type="region of interest" description="Disordered" evidence="8">
    <location>
        <begin position="428"/>
        <end position="447"/>
    </location>
</feature>
<keyword evidence="3" id="KW-0813">Transport</keyword>
<comment type="subcellular location">
    <subcellularLocation>
        <location evidence="1">Cell outer membrane</location>
    </subcellularLocation>
</comment>
<protein>
    <submittedName>
        <fullName evidence="9">Transporter</fullName>
    </submittedName>
</protein>
<sequence length="447" mass="50488">MGWLGASPATAAETKTPAKHDELSLQQAISMALDYSPNIKQTLADMQKTASQQKEAFTYFLPTLSTRYAAQNSQNPPQYHIMGQPVIVGSENVYQWSTELNQPIFTGFYLSSQYELAKLGVDIAESNLFLSYLEVAYQVKQAYFLYLRAIKGAEVADQTVKQLESQLKVSNDFYDVGIIPINDVLKTRVSLSDAKQARIRAYNNRALTRARLNRLLGLPVDKDTWVEDILKSYPVTTDYQRSRQIALVERPEIKSLDLQLQQADQNIRKAQSGYYPTVDLQASYDFTSDSPSLGDSEYYDPSNWTVATMLNWSFWEWGRTGHKTSQSRADKRRIEAAKQGLVDEVSLQVKEAVLYLKESIASIANTEVAVKQAEENYRVTFERYREQLTTNTELLDAQLLLARARNSYNDSLATFNIAEAGLQRAMGRGLGGLNVKPPPKPDRSLWP</sequence>
<keyword evidence="5" id="KW-0812">Transmembrane</keyword>
<evidence type="ECO:0000256" key="1">
    <source>
        <dbReference type="ARBA" id="ARBA00004442"/>
    </source>
</evidence>